<evidence type="ECO:0008006" key="3">
    <source>
        <dbReference type="Google" id="ProtNLM"/>
    </source>
</evidence>
<dbReference type="RefSeq" id="WP_165564557.1">
    <property type="nucleotide sequence ID" value="NZ_CP045857.1"/>
</dbReference>
<dbReference type="EMBL" id="CP045857">
    <property type="protein sequence ID" value="QIJ03593.1"/>
    <property type="molecule type" value="Genomic_DNA"/>
</dbReference>
<gene>
    <name evidence="1" type="ORF">GII14_04920</name>
</gene>
<evidence type="ECO:0000313" key="2">
    <source>
        <dbReference type="Proteomes" id="UP000502117"/>
    </source>
</evidence>
<organism evidence="1 2">
    <name type="scientific">Shewanella chilikensis</name>
    <dbReference type="NCBI Taxonomy" id="558541"/>
    <lineage>
        <taxon>Bacteria</taxon>
        <taxon>Pseudomonadati</taxon>
        <taxon>Pseudomonadota</taxon>
        <taxon>Gammaproteobacteria</taxon>
        <taxon>Alteromonadales</taxon>
        <taxon>Shewanellaceae</taxon>
        <taxon>Shewanella</taxon>
    </lineage>
</organism>
<accession>A0A6G7LP69</accession>
<dbReference type="Proteomes" id="UP000502117">
    <property type="component" value="Chromosome"/>
</dbReference>
<dbReference type="AlphaFoldDB" id="A0A6G7LP69"/>
<evidence type="ECO:0000313" key="1">
    <source>
        <dbReference type="EMBL" id="QIJ03593.1"/>
    </source>
</evidence>
<sequence length="304" mass="34968">MSGNAQSMLMHQIISGRQSHYCYALIEPFDIAGFDEQWSVLSTAPGAQWRSLPIASLASAPGLQPLLLRLSDGSPCETLMLWLLQQPGAEQRCILFTTWFDWQQVIAFWLQRTEALYPQGIVAPFNSFSAPILSLLWQTLGDEQQQSFVAGLEGLYLPEGAAWRLLAIGNQVAEPAFEQIQLSEQQYELLTRESRRELQSQQLFLRLQPYHRREFSPADVRAVYFDTLQRVQQQFADADARSCEIMAQRRFVWGKDYFIHPVFLALCTDGDYRKALRRFQQKVCNDAALGRDMDFHDWLPPLEQ</sequence>
<proteinExistence type="predicted"/>
<name>A0A6G7LP69_9GAMM</name>
<reference evidence="1 2" key="1">
    <citation type="submission" date="2019-11" db="EMBL/GenBank/DDBJ databases">
        <title>Complete Genome Sequence of Shewanella chilikensis Strain DC57, Isolated from Corroded Seal Rings at a floating production facility in Australia.</title>
        <authorList>
            <person name="Salgar-Chaparro S.J."/>
            <person name="Castillo-Villamizar G.A."/>
            <person name="Poehlein A."/>
            <person name="Daniel R."/>
            <person name="Machuca L."/>
        </authorList>
    </citation>
    <scope>NUCLEOTIDE SEQUENCE [LARGE SCALE GENOMIC DNA]</scope>
    <source>
        <strain evidence="1 2">DC57</strain>
    </source>
</reference>
<dbReference type="KEGG" id="schk:GII14_04920"/>
<protein>
    <recommendedName>
        <fullName evidence="3">DUF4123 domain-containing protein</fullName>
    </recommendedName>
</protein>